<proteinExistence type="predicted"/>
<dbReference type="PANTHER" id="PTHR24261:SF7">
    <property type="entry name" value="KRINGLE DOMAIN-CONTAINING PROTEIN"/>
    <property type="match status" value="1"/>
</dbReference>
<evidence type="ECO:0000256" key="1">
    <source>
        <dbReference type="ARBA" id="ARBA00022572"/>
    </source>
</evidence>
<dbReference type="Pfam" id="PF00051">
    <property type="entry name" value="Kringle"/>
    <property type="match status" value="1"/>
</dbReference>
<feature type="domain" description="Kringle" evidence="5">
    <location>
        <begin position="200"/>
        <end position="281"/>
    </location>
</feature>
<keyword evidence="2" id="KW-1015">Disulfide bond</keyword>
<evidence type="ECO:0000256" key="4">
    <source>
        <dbReference type="PROSITE-ProRule" id="PRU00302"/>
    </source>
</evidence>
<feature type="domain" description="Sushi" evidence="6">
    <location>
        <begin position="1"/>
        <end position="40"/>
    </location>
</feature>
<dbReference type="InterPro" id="IPR050759">
    <property type="entry name" value="Serine_protease_kringle"/>
</dbReference>
<accession>A0AAV2IR33</accession>
<feature type="domain" description="Sushi" evidence="6">
    <location>
        <begin position="357"/>
        <end position="416"/>
    </location>
</feature>
<protein>
    <submittedName>
        <fullName evidence="7">Uncharacterized protein</fullName>
    </submittedName>
</protein>
<dbReference type="Pfam" id="PF00084">
    <property type="entry name" value="Sushi"/>
    <property type="match status" value="2"/>
</dbReference>
<organism evidence="7 8">
    <name type="scientific">Lymnaea stagnalis</name>
    <name type="common">Great pond snail</name>
    <name type="synonym">Helix stagnalis</name>
    <dbReference type="NCBI Taxonomy" id="6523"/>
    <lineage>
        <taxon>Eukaryota</taxon>
        <taxon>Metazoa</taxon>
        <taxon>Spiralia</taxon>
        <taxon>Lophotrochozoa</taxon>
        <taxon>Mollusca</taxon>
        <taxon>Gastropoda</taxon>
        <taxon>Heterobranchia</taxon>
        <taxon>Euthyneura</taxon>
        <taxon>Panpulmonata</taxon>
        <taxon>Hygrophila</taxon>
        <taxon>Lymnaeoidea</taxon>
        <taxon>Lymnaeidae</taxon>
        <taxon>Lymnaea</taxon>
    </lineage>
</organism>
<reference evidence="7 8" key="1">
    <citation type="submission" date="2024-04" db="EMBL/GenBank/DDBJ databases">
        <authorList>
            <consortium name="Genoscope - CEA"/>
            <person name="William W."/>
        </authorList>
    </citation>
    <scope>NUCLEOTIDE SEQUENCE [LARGE SCALE GENOMIC DNA]</scope>
</reference>
<evidence type="ECO:0000256" key="2">
    <source>
        <dbReference type="ARBA" id="ARBA00023157"/>
    </source>
</evidence>
<dbReference type="SMART" id="SM00130">
    <property type="entry name" value="KR"/>
    <property type="match status" value="1"/>
</dbReference>
<keyword evidence="8" id="KW-1185">Reference proteome</keyword>
<evidence type="ECO:0000259" key="6">
    <source>
        <dbReference type="PROSITE" id="PS50923"/>
    </source>
</evidence>
<evidence type="ECO:0000313" key="8">
    <source>
        <dbReference type="Proteomes" id="UP001497497"/>
    </source>
</evidence>
<dbReference type="PANTHER" id="PTHR24261">
    <property type="entry name" value="PLASMINOGEN-RELATED"/>
    <property type="match status" value="1"/>
</dbReference>
<dbReference type="Proteomes" id="UP001497497">
    <property type="component" value="Unassembled WGS sequence"/>
</dbReference>
<name>A0AAV2IR33_LYMST</name>
<comment type="caution">
    <text evidence="7">The sequence shown here is derived from an EMBL/GenBank/DDBJ whole genome shotgun (WGS) entry which is preliminary data.</text>
</comment>
<dbReference type="PROSITE" id="PS50923">
    <property type="entry name" value="SUSHI"/>
    <property type="match status" value="2"/>
</dbReference>
<dbReference type="PROSITE" id="PS50070">
    <property type="entry name" value="KRINGLE_2"/>
    <property type="match status" value="1"/>
</dbReference>
<dbReference type="CDD" id="cd00033">
    <property type="entry name" value="CCP"/>
    <property type="match status" value="2"/>
</dbReference>
<dbReference type="Gene3D" id="2.10.70.10">
    <property type="entry name" value="Complement Module, domain 1"/>
    <property type="match status" value="2"/>
</dbReference>
<sequence length="448" mass="48658">SIPGLVVYACLQGYQLASGNSSLTCLSNGTWSGQAPLCELTCGQPPLVSGATVSSYVKSNGVRFALYQCQAPLVSTGSQYIMMPCQEDIGYWMTPSPFCFNPIGPTVDIFHPSTITDVATIPVNSTSPPLVLGTGQARLLELNQSCLQVGVSGDMKEAILEFPFRNDTKPMEIISVVFRLESIDTSSECVLASPSPVQYGTSYVGTINVTTSGLTCQPWADTTPHHHTYNDLSTTDFPDANFSSVRNYCRNPKKGGSYRDRPWCFTTSLSTVWEFCNITVCPDFYVNVNVTDQTSGTSQTCGQTKFFTSSADTNITMKCPSSQTGVHGTHLRMSVSSSRARNLFVCGITYTGTEYEDGCGEPHHERGWNLTMLTGYKTGGEALFVCARGYHYIQGDGSIVCLATRQWSSPTLVCSADTNHAYTTRVTEFPIQDNDVTTCSPSVANMTY</sequence>
<evidence type="ECO:0000313" key="7">
    <source>
        <dbReference type="EMBL" id="CAL1547444.1"/>
    </source>
</evidence>
<dbReference type="EMBL" id="CAXITT010000978">
    <property type="protein sequence ID" value="CAL1547444.1"/>
    <property type="molecule type" value="Genomic_DNA"/>
</dbReference>
<dbReference type="CDD" id="cd00108">
    <property type="entry name" value="KR"/>
    <property type="match status" value="1"/>
</dbReference>
<dbReference type="InterPro" id="IPR035976">
    <property type="entry name" value="Sushi/SCR/CCP_sf"/>
</dbReference>
<feature type="non-terminal residue" evidence="7">
    <location>
        <position position="1"/>
    </location>
</feature>
<dbReference type="Gene3D" id="2.40.20.10">
    <property type="entry name" value="Plasminogen Kringle 4"/>
    <property type="match status" value="1"/>
</dbReference>
<keyword evidence="1 3" id="KW-0420">Kringle</keyword>
<dbReference type="SMART" id="SM00032">
    <property type="entry name" value="CCP"/>
    <property type="match status" value="3"/>
</dbReference>
<evidence type="ECO:0000259" key="5">
    <source>
        <dbReference type="PROSITE" id="PS50070"/>
    </source>
</evidence>
<dbReference type="InterPro" id="IPR000436">
    <property type="entry name" value="Sushi_SCR_CCP_dom"/>
</dbReference>
<dbReference type="AlphaFoldDB" id="A0AAV2IR33"/>
<comment type="caution">
    <text evidence="3">Lacks conserved residue(s) required for the propagation of feature annotation.</text>
</comment>
<dbReference type="SUPFAM" id="SSF57440">
    <property type="entry name" value="Kringle-like"/>
    <property type="match status" value="1"/>
</dbReference>
<dbReference type="SUPFAM" id="SSF57535">
    <property type="entry name" value="Complement control module/SCR domain"/>
    <property type="match status" value="2"/>
</dbReference>
<feature type="non-terminal residue" evidence="7">
    <location>
        <position position="448"/>
    </location>
</feature>
<dbReference type="InterPro" id="IPR038178">
    <property type="entry name" value="Kringle_sf"/>
</dbReference>
<dbReference type="InterPro" id="IPR000001">
    <property type="entry name" value="Kringle"/>
</dbReference>
<evidence type="ECO:0000256" key="3">
    <source>
        <dbReference type="PROSITE-ProRule" id="PRU00121"/>
    </source>
</evidence>
<keyword evidence="4" id="KW-0768">Sushi</keyword>
<gene>
    <name evidence="7" type="ORF">GSLYS_00020761001</name>
</gene>
<dbReference type="InterPro" id="IPR013806">
    <property type="entry name" value="Kringle-like"/>
</dbReference>